<dbReference type="InterPro" id="IPR027417">
    <property type="entry name" value="P-loop_NTPase"/>
</dbReference>
<keyword evidence="10" id="KW-1185">Reference proteome</keyword>
<proteinExistence type="inferred from homology"/>
<comment type="caution">
    <text evidence="9">The sequence shown here is derived from an EMBL/GenBank/DDBJ whole genome shotgun (WGS) entry which is preliminary data.</text>
</comment>
<dbReference type="Gene3D" id="3.40.50.300">
    <property type="entry name" value="P-loop containing nucleotide triphosphate hydrolases"/>
    <property type="match status" value="1"/>
</dbReference>
<reference evidence="9 10" key="1">
    <citation type="submission" date="2024-08" db="EMBL/GenBank/DDBJ databases">
        <title>Gnathostoma spinigerum genome.</title>
        <authorList>
            <person name="Gonzalez-Bertolin B."/>
            <person name="Monzon S."/>
            <person name="Zaballos A."/>
            <person name="Jimenez P."/>
            <person name="Dekumyoy P."/>
            <person name="Varona S."/>
            <person name="Cuesta I."/>
            <person name="Sumanam S."/>
            <person name="Adisakwattana P."/>
            <person name="Gasser R.B."/>
            <person name="Hernandez-Gonzalez A."/>
            <person name="Young N.D."/>
            <person name="Perteguer M.J."/>
        </authorList>
    </citation>
    <scope>NUCLEOTIDE SEQUENCE [LARGE SCALE GENOMIC DNA]</scope>
    <source>
        <strain evidence="9">AL3</strain>
        <tissue evidence="9">Liver</tissue>
    </source>
</reference>
<evidence type="ECO:0000256" key="7">
    <source>
        <dbReference type="SAM" id="MobiDB-lite"/>
    </source>
</evidence>
<comment type="similarity">
    <text evidence="2">Belongs to the SNF2/RAD54 helicase family.</text>
</comment>
<evidence type="ECO:0000256" key="1">
    <source>
        <dbReference type="ARBA" id="ARBA00004123"/>
    </source>
</evidence>
<dbReference type="Gene3D" id="3.40.220.10">
    <property type="entry name" value="Leucine Aminopeptidase, subunit E, domain 1"/>
    <property type="match status" value="1"/>
</dbReference>
<dbReference type="GO" id="GO:0005634">
    <property type="term" value="C:nucleus"/>
    <property type="evidence" value="ECO:0007669"/>
    <property type="project" value="UniProtKB-SubCell"/>
</dbReference>
<feature type="region of interest" description="Disordered" evidence="7">
    <location>
        <begin position="361"/>
        <end position="385"/>
    </location>
</feature>
<evidence type="ECO:0000256" key="6">
    <source>
        <dbReference type="ARBA" id="ARBA00023242"/>
    </source>
</evidence>
<evidence type="ECO:0000313" key="9">
    <source>
        <dbReference type="EMBL" id="MFH4981450.1"/>
    </source>
</evidence>
<dbReference type="SUPFAM" id="SSF52949">
    <property type="entry name" value="Macro domain-like"/>
    <property type="match status" value="1"/>
</dbReference>
<dbReference type="InterPro" id="IPR001650">
    <property type="entry name" value="Helicase_C-like"/>
</dbReference>
<evidence type="ECO:0000256" key="2">
    <source>
        <dbReference type="ARBA" id="ARBA00007025"/>
    </source>
</evidence>
<dbReference type="SMART" id="SM00490">
    <property type="entry name" value="HELICc"/>
    <property type="match status" value="1"/>
</dbReference>
<dbReference type="InterPro" id="IPR049730">
    <property type="entry name" value="SNF2/RAD54-like_C"/>
</dbReference>
<dbReference type="CDD" id="cd18793">
    <property type="entry name" value="SF2_C_SNF"/>
    <property type="match status" value="1"/>
</dbReference>
<dbReference type="Pfam" id="PF00271">
    <property type="entry name" value="Helicase_C"/>
    <property type="match status" value="1"/>
</dbReference>
<dbReference type="InterPro" id="IPR043472">
    <property type="entry name" value="Macro_dom-like"/>
</dbReference>
<comment type="subcellular location">
    <subcellularLocation>
        <location evidence="1">Nucleus</location>
    </subcellularLocation>
</comment>
<dbReference type="GO" id="GO:0016787">
    <property type="term" value="F:hydrolase activity"/>
    <property type="evidence" value="ECO:0007669"/>
    <property type="project" value="UniProtKB-KW"/>
</dbReference>
<name>A0ABD6EYV5_9BILA</name>
<evidence type="ECO:0000256" key="4">
    <source>
        <dbReference type="ARBA" id="ARBA00022801"/>
    </source>
</evidence>
<feature type="domain" description="Helicase C-terminal" evidence="8">
    <location>
        <begin position="70"/>
        <end position="231"/>
    </location>
</feature>
<keyword evidence="6" id="KW-0539">Nucleus</keyword>
<sequence>MYRAILSKNYAFFERALSSEEGLVSHRAVSINIMMDLRKCAIHPYLFAGVEPEPFEEGEHLVNTSGKFVLLDRILSLLRQHGHRPLIFSQFTRVLDIVQDYLTFRGYSYERLDGSIRSEERFASIRNFQQKNSEIFCFLLSSKSGGVGLNLMSADTVIFIDSDFNPQNDVQAAARCHRIGQSKPVRIIRLLARDTVDEIVYRYARRKLALTHRVMGTEDIPTITYSASELMQMIVTGLHKLFSPAKEESQDEFFTGADWKTNLERMIGPTDSKGNWINMDNENELNSKIDSCSHNTENQENVPEADESASSMYIFEGHDYKKDQQEMKKIIDEASEETNSFQAFKGLNLSEQNFSVLKRSRKRRALTEEEKEEMTRKRKDSMERTLRLEKERKEHKKEKAEDQHQQKWKRKGYDSILLPLPNSENIPPINNPGRNDDGCFGPHYVLGDVTQPKRLPNDNADQALILSCIDNGGHFGTGGVFNALRAKSQRIVDEYELCCGRNDDLHLGDAMLIKDICENHDVQTNGDELGDCDDADRSGRSAVSVRPRKESVVLMIVQSHKNRSGYYQSFFKVIIISVLRCLSLMSSKKSAESLPIFLSNSHNC</sequence>
<keyword evidence="5" id="KW-0067">ATP-binding</keyword>
<dbReference type="GO" id="GO:0005524">
    <property type="term" value="F:ATP binding"/>
    <property type="evidence" value="ECO:0007669"/>
    <property type="project" value="UniProtKB-KW"/>
</dbReference>
<dbReference type="InterPro" id="IPR031053">
    <property type="entry name" value="ALC1"/>
</dbReference>
<gene>
    <name evidence="9" type="ORF">AB6A40_008159</name>
</gene>
<dbReference type="Proteomes" id="UP001608902">
    <property type="component" value="Unassembled WGS sequence"/>
</dbReference>
<evidence type="ECO:0000256" key="3">
    <source>
        <dbReference type="ARBA" id="ARBA00022741"/>
    </source>
</evidence>
<dbReference type="PANTHER" id="PTHR47157">
    <property type="entry name" value="CHROMODOMAIN-HELICASE-DNA-BINDING PROTEIN 1-LIKE"/>
    <property type="match status" value="1"/>
</dbReference>
<dbReference type="SUPFAM" id="SSF52540">
    <property type="entry name" value="P-loop containing nucleoside triphosphate hydrolases"/>
    <property type="match status" value="1"/>
</dbReference>
<dbReference type="PROSITE" id="PS51194">
    <property type="entry name" value="HELICASE_CTER"/>
    <property type="match status" value="1"/>
</dbReference>
<evidence type="ECO:0000313" key="10">
    <source>
        <dbReference type="Proteomes" id="UP001608902"/>
    </source>
</evidence>
<dbReference type="AlphaFoldDB" id="A0ABD6EYV5"/>
<dbReference type="EMBL" id="JBGFUD010007230">
    <property type="protein sequence ID" value="MFH4981450.1"/>
    <property type="molecule type" value="Genomic_DNA"/>
</dbReference>
<accession>A0ABD6EYV5</accession>
<evidence type="ECO:0000256" key="5">
    <source>
        <dbReference type="ARBA" id="ARBA00022840"/>
    </source>
</evidence>
<evidence type="ECO:0000259" key="8">
    <source>
        <dbReference type="PROSITE" id="PS51194"/>
    </source>
</evidence>
<organism evidence="9 10">
    <name type="scientific">Gnathostoma spinigerum</name>
    <dbReference type="NCBI Taxonomy" id="75299"/>
    <lineage>
        <taxon>Eukaryota</taxon>
        <taxon>Metazoa</taxon>
        <taxon>Ecdysozoa</taxon>
        <taxon>Nematoda</taxon>
        <taxon>Chromadorea</taxon>
        <taxon>Rhabditida</taxon>
        <taxon>Spirurina</taxon>
        <taxon>Gnathostomatomorpha</taxon>
        <taxon>Gnathostomatoidea</taxon>
        <taxon>Gnathostomatidae</taxon>
        <taxon>Gnathostoma</taxon>
    </lineage>
</organism>
<keyword evidence="3" id="KW-0547">Nucleotide-binding</keyword>
<keyword evidence="4" id="KW-0378">Hydrolase</keyword>
<protein>
    <recommendedName>
        <fullName evidence="8">Helicase C-terminal domain-containing protein</fullName>
    </recommendedName>
</protein>
<dbReference type="PANTHER" id="PTHR47157:SF1">
    <property type="entry name" value="CHROMODOMAIN-HELICASE-DNA-BINDING PROTEIN 1-LIKE"/>
    <property type="match status" value="1"/>
</dbReference>